<dbReference type="PANTHER" id="PTHR38108:SF1">
    <property type="entry name" value="UPF0319 PROTEIN YCCT"/>
    <property type="match status" value="1"/>
</dbReference>
<dbReference type="PROSITE" id="PS51257">
    <property type="entry name" value="PROKAR_LIPOPROTEIN"/>
    <property type="match status" value="1"/>
</dbReference>
<evidence type="ECO:0000256" key="3">
    <source>
        <dbReference type="SAM" id="SignalP"/>
    </source>
</evidence>
<organism evidence="4 5">
    <name type="scientific">Pantoea stewartii</name>
    <dbReference type="NCBI Taxonomy" id="66269"/>
    <lineage>
        <taxon>Bacteria</taxon>
        <taxon>Pseudomonadati</taxon>
        <taxon>Pseudomonadota</taxon>
        <taxon>Gammaproteobacteria</taxon>
        <taxon>Enterobacterales</taxon>
        <taxon>Erwiniaceae</taxon>
        <taxon>Pantoea</taxon>
    </lineage>
</organism>
<protein>
    <recommendedName>
        <fullName evidence="6">DUF2057 family protein</fullName>
    </recommendedName>
</protein>
<dbReference type="EMBL" id="LDSI01000008">
    <property type="protein sequence ID" value="KTS99228.1"/>
    <property type="molecule type" value="Genomic_DNA"/>
</dbReference>
<evidence type="ECO:0000256" key="2">
    <source>
        <dbReference type="ARBA" id="ARBA00022729"/>
    </source>
</evidence>
<reference evidence="4 5" key="1">
    <citation type="journal article" date="2016" name="Front. Microbiol.">
        <title>Genomic Resource of Rice Seed Associated Bacteria.</title>
        <authorList>
            <person name="Midha S."/>
            <person name="Bansal K."/>
            <person name="Sharma S."/>
            <person name="Kumar N."/>
            <person name="Patil P.P."/>
            <person name="Chaudhry V."/>
            <person name="Patil P.B."/>
        </authorList>
    </citation>
    <scope>NUCLEOTIDE SEQUENCE [LARGE SCALE GENOMIC DNA]</scope>
    <source>
        <strain evidence="4 5">RSA13</strain>
    </source>
</reference>
<comment type="caution">
    <text evidence="4">The sequence shown here is derived from an EMBL/GenBank/DDBJ whole genome shotgun (WGS) entry which is preliminary data.</text>
</comment>
<dbReference type="PANTHER" id="PTHR38108">
    <property type="entry name" value="UPF0319 PROTEIN YCCT"/>
    <property type="match status" value="1"/>
</dbReference>
<evidence type="ECO:0000313" key="5">
    <source>
        <dbReference type="Proteomes" id="UP000072520"/>
    </source>
</evidence>
<gene>
    <name evidence="4" type="ORF">RSA13_06410</name>
</gene>
<name>A0AB34VJL8_9GAMM</name>
<dbReference type="AlphaFoldDB" id="A0AB34VJL8"/>
<feature type="signal peptide" evidence="3">
    <location>
        <begin position="1"/>
        <end position="21"/>
    </location>
</feature>
<dbReference type="Pfam" id="PF09829">
    <property type="entry name" value="DUF2057"/>
    <property type="match status" value="1"/>
</dbReference>
<accession>A0AB34VJL8</accession>
<evidence type="ECO:0000256" key="1">
    <source>
        <dbReference type="ARBA" id="ARBA00008490"/>
    </source>
</evidence>
<keyword evidence="2 3" id="KW-0732">Signal</keyword>
<proteinExistence type="inferred from homology"/>
<evidence type="ECO:0008006" key="6">
    <source>
        <dbReference type="Google" id="ProtNLM"/>
    </source>
</evidence>
<dbReference type="Proteomes" id="UP000072520">
    <property type="component" value="Unassembled WGS sequence"/>
</dbReference>
<dbReference type="InterPro" id="IPR018635">
    <property type="entry name" value="UPF0319"/>
</dbReference>
<dbReference type="RefSeq" id="WP_039341231.1">
    <property type="nucleotide sequence ID" value="NZ_JRWI01000001.1"/>
</dbReference>
<comment type="similarity">
    <text evidence="1">Belongs to the UPF0319 family.</text>
</comment>
<feature type="chain" id="PRO_5044243256" description="DUF2057 family protein" evidence="3">
    <location>
        <begin position="22"/>
        <end position="212"/>
    </location>
</feature>
<evidence type="ECO:0000313" key="4">
    <source>
        <dbReference type="EMBL" id="KTS99228.1"/>
    </source>
</evidence>
<sequence length="212" mass="23449">MKLSMAVTGFIALLVSASCSAITLKLDPQVTLMVLDGRKISGSLLKGADSLELERGQHQFLFRVEQPADPRKTALPGYQSVPMIVAFTAAAKTITIRLPPLTSARERHNFDRTLAFRLVDEKGKEIFSVRDRLPTSPGVDIEKAMVKYNRMGLAASVPQFANLTAPSPSAQLTADLAWSVQSTTPSIQRWFERFDEATRQQFINLVKMLRAS</sequence>